<feature type="region of interest" description="Disordered" evidence="1">
    <location>
        <begin position="39"/>
        <end position="59"/>
    </location>
</feature>
<feature type="compositionally biased region" description="Basic and acidic residues" evidence="1">
    <location>
        <begin position="1"/>
        <end position="19"/>
    </location>
</feature>
<comment type="caution">
    <text evidence="2">The sequence shown here is derived from an EMBL/GenBank/DDBJ whole genome shotgun (WGS) entry which is preliminary data.</text>
</comment>
<protein>
    <submittedName>
        <fullName evidence="2">Uncharacterized protein</fullName>
    </submittedName>
</protein>
<gene>
    <name evidence="2" type="ORF">GCM10022236_45330</name>
</gene>
<keyword evidence="3" id="KW-1185">Reference proteome</keyword>
<organism evidence="2 3">
    <name type="scientific">Microlunatus ginsengisoli</name>
    <dbReference type="NCBI Taxonomy" id="363863"/>
    <lineage>
        <taxon>Bacteria</taxon>
        <taxon>Bacillati</taxon>
        <taxon>Actinomycetota</taxon>
        <taxon>Actinomycetes</taxon>
        <taxon>Propionibacteriales</taxon>
        <taxon>Propionibacteriaceae</taxon>
        <taxon>Microlunatus</taxon>
    </lineage>
</organism>
<dbReference type="EMBL" id="BAABAB010000045">
    <property type="protein sequence ID" value="GAA3637748.1"/>
    <property type="molecule type" value="Genomic_DNA"/>
</dbReference>
<feature type="region of interest" description="Disordered" evidence="1">
    <location>
        <begin position="1"/>
        <end position="21"/>
    </location>
</feature>
<sequence>MEAPEMSKHHVKERPHPELDVGAGVLDAAAVVVGRPDHTAGEAGAVRSRMPWQTEPTAR</sequence>
<evidence type="ECO:0000313" key="2">
    <source>
        <dbReference type="EMBL" id="GAA3637748.1"/>
    </source>
</evidence>
<evidence type="ECO:0000313" key="3">
    <source>
        <dbReference type="Proteomes" id="UP001501490"/>
    </source>
</evidence>
<name>A0ABP7AQV2_9ACTN</name>
<proteinExistence type="predicted"/>
<dbReference type="Proteomes" id="UP001501490">
    <property type="component" value="Unassembled WGS sequence"/>
</dbReference>
<accession>A0ABP7AQV2</accession>
<evidence type="ECO:0000256" key="1">
    <source>
        <dbReference type="SAM" id="MobiDB-lite"/>
    </source>
</evidence>
<reference evidence="3" key="1">
    <citation type="journal article" date="2019" name="Int. J. Syst. Evol. Microbiol.">
        <title>The Global Catalogue of Microorganisms (GCM) 10K type strain sequencing project: providing services to taxonomists for standard genome sequencing and annotation.</title>
        <authorList>
            <consortium name="The Broad Institute Genomics Platform"/>
            <consortium name="The Broad Institute Genome Sequencing Center for Infectious Disease"/>
            <person name="Wu L."/>
            <person name="Ma J."/>
        </authorList>
    </citation>
    <scope>NUCLEOTIDE SEQUENCE [LARGE SCALE GENOMIC DNA]</scope>
    <source>
        <strain evidence="3">JCM 16929</strain>
    </source>
</reference>